<feature type="non-terminal residue" evidence="1">
    <location>
        <position position="125"/>
    </location>
</feature>
<protein>
    <submittedName>
        <fullName evidence="1">7134_t:CDS:1</fullName>
    </submittedName>
</protein>
<gene>
    <name evidence="1" type="ORF">SPELUC_LOCUS8738</name>
</gene>
<feature type="non-terminal residue" evidence="1">
    <location>
        <position position="1"/>
    </location>
</feature>
<evidence type="ECO:0000313" key="1">
    <source>
        <dbReference type="EMBL" id="CAG8645808.1"/>
    </source>
</evidence>
<proteinExistence type="predicted"/>
<dbReference type="EMBL" id="CAJVPW010013526">
    <property type="protein sequence ID" value="CAG8645808.1"/>
    <property type="molecule type" value="Genomic_DNA"/>
</dbReference>
<evidence type="ECO:0000313" key="2">
    <source>
        <dbReference type="Proteomes" id="UP000789366"/>
    </source>
</evidence>
<sequence>GSKELRSSDMACMDNISFAEKGRTLEMLEKIINELNTVKNGYEDSNIKDESFFNPYAIICSGFCNSKLVDEEMLHLHLKGRFKIRNEKLQNSKDIFNKFRPTCKNDNNLIQKWQETIASWKRTEP</sequence>
<organism evidence="1 2">
    <name type="scientific">Cetraspora pellucida</name>
    <dbReference type="NCBI Taxonomy" id="1433469"/>
    <lineage>
        <taxon>Eukaryota</taxon>
        <taxon>Fungi</taxon>
        <taxon>Fungi incertae sedis</taxon>
        <taxon>Mucoromycota</taxon>
        <taxon>Glomeromycotina</taxon>
        <taxon>Glomeromycetes</taxon>
        <taxon>Diversisporales</taxon>
        <taxon>Gigasporaceae</taxon>
        <taxon>Cetraspora</taxon>
    </lineage>
</organism>
<name>A0ACA9NAS4_9GLOM</name>
<reference evidence="1" key="1">
    <citation type="submission" date="2021-06" db="EMBL/GenBank/DDBJ databases">
        <authorList>
            <person name="Kallberg Y."/>
            <person name="Tangrot J."/>
            <person name="Rosling A."/>
        </authorList>
    </citation>
    <scope>NUCLEOTIDE SEQUENCE</scope>
    <source>
        <strain evidence="1">28 12/20/2015</strain>
    </source>
</reference>
<dbReference type="Proteomes" id="UP000789366">
    <property type="component" value="Unassembled WGS sequence"/>
</dbReference>
<keyword evidence="2" id="KW-1185">Reference proteome</keyword>
<accession>A0ACA9NAS4</accession>
<comment type="caution">
    <text evidence="1">The sequence shown here is derived from an EMBL/GenBank/DDBJ whole genome shotgun (WGS) entry which is preliminary data.</text>
</comment>